<organism evidence="1">
    <name type="scientific">marine sediment metagenome</name>
    <dbReference type="NCBI Taxonomy" id="412755"/>
    <lineage>
        <taxon>unclassified sequences</taxon>
        <taxon>metagenomes</taxon>
        <taxon>ecological metagenomes</taxon>
    </lineage>
</organism>
<name>X0TFZ7_9ZZZZ</name>
<evidence type="ECO:0000313" key="1">
    <source>
        <dbReference type="EMBL" id="GAF86256.1"/>
    </source>
</evidence>
<dbReference type="AlphaFoldDB" id="X0TFZ7"/>
<feature type="non-terminal residue" evidence="1">
    <location>
        <position position="110"/>
    </location>
</feature>
<gene>
    <name evidence="1" type="ORF">S01H1_30707</name>
</gene>
<protein>
    <submittedName>
        <fullName evidence="1">Uncharacterized protein</fullName>
    </submittedName>
</protein>
<accession>X0TFZ7</accession>
<proteinExistence type="predicted"/>
<comment type="caution">
    <text evidence="1">The sequence shown here is derived from an EMBL/GenBank/DDBJ whole genome shotgun (WGS) entry which is preliminary data.</text>
</comment>
<dbReference type="EMBL" id="BARS01018916">
    <property type="protein sequence ID" value="GAF86256.1"/>
    <property type="molecule type" value="Genomic_DNA"/>
</dbReference>
<reference evidence="1" key="1">
    <citation type="journal article" date="2014" name="Front. Microbiol.">
        <title>High frequency of phylogenetically diverse reductive dehalogenase-homologous genes in deep subseafloor sedimentary metagenomes.</title>
        <authorList>
            <person name="Kawai M."/>
            <person name="Futagami T."/>
            <person name="Toyoda A."/>
            <person name="Takaki Y."/>
            <person name="Nishi S."/>
            <person name="Hori S."/>
            <person name="Arai W."/>
            <person name="Tsubouchi T."/>
            <person name="Morono Y."/>
            <person name="Uchiyama I."/>
            <person name="Ito T."/>
            <person name="Fujiyama A."/>
            <person name="Inagaki F."/>
            <person name="Takami H."/>
        </authorList>
    </citation>
    <scope>NUCLEOTIDE SEQUENCE</scope>
    <source>
        <strain evidence="1">Expedition CK06-06</strain>
    </source>
</reference>
<sequence>MKRGLIILIFLILIQSTLAVELTQGETAQYHGHEIKVISIQESKAIISIDDEKSIFDAGESKIIKGVQIKLEDIFYADDLSTVGIDLSLTYECGDDKCGEFETSVTCCKD</sequence>